<dbReference type="InterPro" id="IPR051159">
    <property type="entry name" value="Hexapeptide_acetyltransf"/>
</dbReference>
<comment type="caution">
    <text evidence="4">The sequence shown here is derived from an EMBL/GenBank/DDBJ whole genome shotgun (WGS) entry which is preliminary data.</text>
</comment>
<dbReference type="Pfam" id="PF00132">
    <property type="entry name" value="Hexapep"/>
    <property type="match status" value="1"/>
</dbReference>
<accession>A0ABX2ARG3</accession>
<keyword evidence="1" id="KW-0808">Transferase</keyword>
<evidence type="ECO:0008006" key="6">
    <source>
        <dbReference type="Google" id="ProtNLM"/>
    </source>
</evidence>
<evidence type="ECO:0000313" key="4">
    <source>
        <dbReference type="EMBL" id="NPE13304.1"/>
    </source>
</evidence>
<reference evidence="4 5" key="1">
    <citation type="submission" date="2020-05" db="EMBL/GenBank/DDBJ databases">
        <title>Distinct polysaccharide utilization as determinants for interspecies competition between intestinal Prevotella spp.</title>
        <authorList>
            <person name="Galvez E.J.C."/>
            <person name="Iljazovic A."/>
            <person name="Strowig T."/>
        </authorList>
    </citation>
    <scope>NUCLEOTIDE SEQUENCE [LARGE SCALE GENOMIC DNA]</scope>
    <source>
        <strain evidence="4 5">PROD</strain>
    </source>
</reference>
<keyword evidence="5" id="KW-1185">Reference proteome</keyword>
<evidence type="ECO:0000313" key="5">
    <source>
        <dbReference type="Proteomes" id="UP001193734"/>
    </source>
</evidence>
<proteinExistence type="predicted"/>
<dbReference type="Gene3D" id="2.160.10.10">
    <property type="entry name" value="Hexapeptide repeat proteins"/>
    <property type="match status" value="1"/>
</dbReference>
<evidence type="ECO:0000256" key="1">
    <source>
        <dbReference type="ARBA" id="ARBA00022679"/>
    </source>
</evidence>
<protein>
    <recommendedName>
        <fullName evidence="6">Acetyltransferase</fullName>
    </recommendedName>
</protein>
<dbReference type="PROSITE" id="PS00101">
    <property type="entry name" value="HEXAPEP_TRANSFERASES"/>
    <property type="match status" value="1"/>
</dbReference>
<organism evidence="4 5">
    <name type="scientific">Xylanibacter rodentium</name>
    <dbReference type="NCBI Taxonomy" id="2736289"/>
    <lineage>
        <taxon>Bacteria</taxon>
        <taxon>Pseudomonadati</taxon>
        <taxon>Bacteroidota</taxon>
        <taxon>Bacteroidia</taxon>
        <taxon>Bacteroidales</taxon>
        <taxon>Prevotellaceae</taxon>
        <taxon>Xylanibacter</taxon>
    </lineage>
</organism>
<evidence type="ECO:0000256" key="3">
    <source>
        <dbReference type="ARBA" id="ARBA00023315"/>
    </source>
</evidence>
<evidence type="ECO:0000256" key="2">
    <source>
        <dbReference type="ARBA" id="ARBA00022737"/>
    </source>
</evidence>
<gene>
    <name evidence="4" type="ORF">HPS55_03015</name>
</gene>
<dbReference type="InterPro" id="IPR018357">
    <property type="entry name" value="Hexapep_transf_CS"/>
</dbReference>
<dbReference type="PANTHER" id="PTHR23416:SF78">
    <property type="entry name" value="LIPOPOLYSACCHARIDE BIOSYNTHESIS O-ACETYL TRANSFERASE WBBJ-RELATED"/>
    <property type="match status" value="1"/>
</dbReference>
<dbReference type="EMBL" id="JABKKE010000003">
    <property type="protein sequence ID" value="NPE13304.1"/>
    <property type="molecule type" value="Genomic_DNA"/>
</dbReference>
<dbReference type="Proteomes" id="UP001193734">
    <property type="component" value="Unassembled WGS sequence"/>
</dbReference>
<dbReference type="InterPro" id="IPR011004">
    <property type="entry name" value="Trimer_LpxA-like_sf"/>
</dbReference>
<keyword evidence="2" id="KW-0677">Repeat</keyword>
<name>A0ABX2ARG3_9BACT</name>
<sequence length="75" mass="7765">MTERSQLEICPYLRKPVSKGAVVIGNNVWLGNNVCIMPGVTIGDGAVVGANSVVTKDVPAYSVAAGIPAKIVKQV</sequence>
<dbReference type="SUPFAM" id="SSF51161">
    <property type="entry name" value="Trimeric LpxA-like enzymes"/>
    <property type="match status" value="1"/>
</dbReference>
<dbReference type="PANTHER" id="PTHR23416">
    <property type="entry name" value="SIALIC ACID SYNTHASE-RELATED"/>
    <property type="match status" value="1"/>
</dbReference>
<keyword evidence="3" id="KW-0012">Acyltransferase</keyword>
<dbReference type="InterPro" id="IPR001451">
    <property type="entry name" value="Hexapep"/>
</dbReference>